<accession>A0ABS1QQJ9</accession>
<gene>
    <name evidence="2" type="ORF">JKV55_03565</name>
</gene>
<evidence type="ECO:0000313" key="3">
    <source>
        <dbReference type="Proteomes" id="UP000638570"/>
    </source>
</evidence>
<sequence>MMPVTQRQVFYIHGFDPRGASHYHSLYRSQSARQAKINGLEIGVSRRRRHSAHVHRWQLNTAHTQTDYCYLGWDDIIRQNWSKSWPHILSDLVYCLWAYIFTGRIFSFARASHKQMIAGLYPALYILCSITLGAWAAFSLATSWPWGALPPALALMMQWLAPPALFALWMMGCKRLGDKLAVFWLLRIYAFSVKWANGKVPELDNRINQFAEQIIDAVRNDANNEIVIVAHSVGTMVAMPAMAKALAALPQDQLFANQRVVLITLGECIPLISFQPAARDFRAALEQLGQDPRLLWLDYTAPTDGACFPLLDPVTSCGLRRAPNAGPRLLSPRFFTLYEANHYKQLRRAWYTMHFLYLMATDKPGPYDFFAFTAGPLAMTHRLKEQP</sequence>
<name>A0ABS1QQJ9_9GAMM</name>
<keyword evidence="3" id="KW-1185">Reference proteome</keyword>
<dbReference type="Proteomes" id="UP000638570">
    <property type="component" value="Unassembled WGS sequence"/>
</dbReference>
<reference evidence="3" key="1">
    <citation type="submission" date="2021-01" db="EMBL/GenBank/DDBJ databases">
        <title>Genome public.</title>
        <authorList>
            <person name="Liu C."/>
            <person name="Sun Q."/>
        </authorList>
    </citation>
    <scope>NUCLEOTIDE SEQUENCE [LARGE SCALE GENOMIC DNA]</scope>
    <source>
        <strain evidence="3">CGMCC 1.18722</strain>
    </source>
</reference>
<feature type="transmembrane region" description="Helical" evidence="1">
    <location>
        <begin position="118"/>
        <end position="140"/>
    </location>
</feature>
<protein>
    <recommendedName>
        <fullName evidence="4">Alpha/beta hydrolase</fullName>
    </recommendedName>
</protein>
<keyword evidence="1" id="KW-0812">Transmembrane</keyword>
<keyword evidence="1" id="KW-0472">Membrane</keyword>
<feature type="transmembrane region" description="Helical" evidence="1">
    <location>
        <begin position="152"/>
        <end position="171"/>
    </location>
</feature>
<comment type="caution">
    <text evidence="2">The sequence shown here is derived from an EMBL/GenBank/DDBJ whole genome shotgun (WGS) entry which is preliminary data.</text>
</comment>
<keyword evidence="1" id="KW-1133">Transmembrane helix</keyword>
<evidence type="ECO:0000256" key="1">
    <source>
        <dbReference type="SAM" id="Phobius"/>
    </source>
</evidence>
<proteinExistence type="predicted"/>
<dbReference type="EMBL" id="JAERTZ010000009">
    <property type="protein sequence ID" value="MBL1376413.1"/>
    <property type="molecule type" value="Genomic_DNA"/>
</dbReference>
<evidence type="ECO:0000313" key="2">
    <source>
        <dbReference type="EMBL" id="MBL1376413.1"/>
    </source>
</evidence>
<organism evidence="2 3">
    <name type="scientific">Zobellella iuensis</name>
    <dbReference type="NCBI Taxonomy" id="2803811"/>
    <lineage>
        <taxon>Bacteria</taxon>
        <taxon>Pseudomonadati</taxon>
        <taxon>Pseudomonadota</taxon>
        <taxon>Gammaproteobacteria</taxon>
        <taxon>Aeromonadales</taxon>
        <taxon>Aeromonadaceae</taxon>
        <taxon>Zobellella</taxon>
    </lineage>
</organism>
<evidence type="ECO:0008006" key="4">
    <source>
        <dbReference type="Google" id="ProtNLM"/>
    </source>
</evidence>